<dbReference type="Proteomes" id="UP000799770">
    <property type="component" value="Unassembled WGS sequence"/>
</dbReference>
<accession>A0A6A5YZK9</accession>
<evidence type="ECO:0008006" key="3">
    <source>
        <dbReference type="Google" id="ProtNLM"/>
    </source>
</evidence>
<proteinExistence type="predicted"/>
<dbReference type="EMBL" id="ML977331">
    <property type="protein sequence ID" value="KAF2112243.1"/>
    <property type="molecule type" value="Genomic_DNA"/>
</dbReference>
<dbReference type="AlphaFoldDB" id="A0A6A5YZK9"/>
<name>A0A6A5YZK9_9PLEO</name>
<reference evidence="1" key="1">
    <citation type="journal article" date="2020" name="Stud. Mycol.">
        <title>101 Dothideomycetes genomes: a test case for predicting lifestyles and emergence of pathogens.</title>
        <authorList>
            <person name="Haridas S."/>
            <person name="Albert R."/>
            <person name="Binder M."/>
            <person name="Bloem J."/>
            <person name="Labutti K."/>
            <person name="Salamov A."/>
            <person name="Andreopoulos B."/>
            <person name="Baker S."/>
            <person name="Barry K."/>
            <person name="Bills G."/>
            <person name="Bluhm B."/>
            <person name="Cannon C."/>
            <person name="Castanera R."/>
            <person name="Culley D."/>
            <person name="Daum C."/>
            <person name="Ezra D."/>
            <person name="Gonzalez J."/>
            <person name="Henrissat B."/>
            <person name="Kuo A."/>
            <person name="Liang C."/>
            <person name="Lipzen A."/>
            <person name="Lutzoni F."/>
            <person name="Magnuson J."/>
            <person name="Mondo S."/>
            <person name="Nolan M."/>
            <person name="Ohm R."/>
            <person name="Pangilinan J."/>
            <person name="Park H.-J."/>
            <person name="Ramirez L."/>
            <person name="Alfaro M."/>
            <person name="Sun H."/>
            <person name="Tritt A."/>
            <person name="Yoshinaga Y."/>
            <person name="Zwiers L.-H."/>
            <person name="Turgeon B."/>
            <person name="Goodwin S."/>
            <person name="Spatafora J."/>
            <person name="Crous P."/>
            <person name="Grigoriev I."/>
        </authorList>
    </citation>
    <scope>NUCLEOTIDE SEQUENCE</scope>
    <source>
        <strain evidence="1">CBS 627.86</strain>
    </source>
</reference>
<sequence>MANLLCLPAEVQLQAYQLLTKSDLHALALVHTAITPLANDVLWCKVVLLDLTTYNTTRSPPLSALEKKFKGTRVLSIYCPGGVDRNTPHLLLANLEELVTIFSKSHLHTLTFAAQSTLCGEGWMYVRNLLKAMSSMRRILLPPWALSLRDFTTADDWSDNGERMDGDIYIEEIDLSGQTLRELAFMRDSDCPLARDIFNKDLWAHDQSIETSTTHQGGAEADEAHTTYSVALFGDASAVRNTPVNRLLQQLDPKHAINVVSLTLVNMTGSALVDKLRCTDLRYLRMYDCRLVGRMCNTILGTCAKLEELHVVSVNRPMSQDIISRAMSAQENLKEAIIFAPRCMISQPCWLINKFGASLRRVTLVLGHEKDYILPREVSGLLQYSPYIEAIGLSIYCVGDAFAGLHFSRTAKHIIAEYASKLAAAKHLRQALFFVTPPQSHQAHMHYSSMEDPYRPFAELVVEKLVEAGCHLNAIGFVERQQSYDDFRFYDSESLPKPRTYGLAGGTFVTAKESQKKLSSILAGVYYKDPRQYCDSIGKLFED</sequence>
<protein>
    <recommendedName>
        <fullName evidence="3">F-box domain-containing protein</fullName>
    </recommendedName>
</protein>
<evidence type="ECO:0000313" key="2">
    <source>
        <dbReference type="Proteomes" id="UP000799770"/>
    </source>
</evidence>
<organism evidence="1 2">
    <name type="scientific">Lophiotrema nucula</name>
    <dbReference type="NCBI Taxonomy" id="690887"/>
    <lineage>
        <taxon>Eukaryota</taxon>
        <taxon>Fungi</taxon>
        <taxon>Dikarya</taxon>
        <taxon>Ascomycota</taxon>
        <taxon>Pezizomycotina</taxon>
        <taxon>Dothideomycetes</taxon>
        <taxon>Pleosporomycetidae</taxon>
        <taxon>Pleosporales</taxon>
        <taxon>Lophiotremataceae</taxon>
        <taxon>Lophiotrema</taxon>
    </lineage>
</organism>
<evidence type="ECO:0000313" key="1">
    <source>
        <dbReference type="EMBL" id="KAF2112243.1"/>
    </source>
</evidence>
<keyword evidence="2" id="KW-1185">Reference proteome</keyword>
<gene>
    <name evidence="1" type="ORF">BDV96DRAFT_649050</name>
</gene>